<reference evidence="1" key="1">
    <citation type="journal article" date="2020" name="Nature">
        <title>Giant virus diversity and host interactions through global metagenomics.</title>
        <authorList>
            <person name="Schulz F."/>
            <person name="Roux S."/>
            <person name="Paez-Espino D."/>
            <person name="Jungbluth S."/>
            <person name="Walsh D.A."/>
            <person name="Denef V.J."/>
            <person name="McMahon K.D."/>
            <person name="Konstantinidis K.T."/>
            <person name="Eloe-Fadrosh E.A."/>
            <person name="Kyrpides N.C."/>
            <person name="Woyke T."/>
        </authorList>
    </citation>
    <scope>NUCLEOTIDE SEQUENCE</scope>
    <source>
        <strain evidence="1">GVMAG-M-3300023174-57</strain>
    </source>
</reference>
<dbReference type="EMBL" id="MN739665">
    <property type="protein sequence ID" value="QHT19413.1"/>
    <property type="molecule type" value="Genomic_DNA"/>
</dbReference>
<name>A0A6C0DT73_9ZZZZ</name>
<accession>A0A6C0DT73</accession>
<proteinExistence type="predicted"/>
<organism evidence="1">
    <name type="scientific">viral metagenome</name>
    <dbReference type="NCBI Taxonomy" id="1070528"/>
    <lineage>
        <taxon>unclassified sequences</taxon>
        <taxon>metagenomes</taxon>
        <taxon>organismal metagenomes</taxon>
    </lineage>
</organism>
<dbReference type="AlphaFoldDB" id="A0A6C0DT73"/>
<evidence type="ECO:0000313" key="1">
    <source>
        <dbReference type="EMBL" id="QHT19413.1"/>
    </source>
</evidence>
<sequence>MSAIFSAFSTPDINTPPPVAGLPGSLESGPSVDTFAANAMPSVATAPLTMPSVPATALPINAPPSVLGVLPPPPLPTTSDLQGSGVLTAPPPSASIAPATAPLPLSVAPLAGPTLSDLQGIAVATAPPPAALPQSLLPDVAATASLAPPVVDPPIPAQCPPPVTCPPLPDMSMYVRKDQIPCWGCNLK</sequence>
<protein>
    <submittedName>
        <fullName evidence="1">Uncharacterized protein</fullName>
    </submittedName>
</protein>